<organism evidence="3 4">
    <name type="scientific">Variovorax humicola</name>
    <dbReference type="NCBI Taxonomy" id="1769758"/>
    <lineage>
        <taxon>Bacteria</taxon>
        <taxon>Pseudomonadati</taxon>
        <taxon>Pseudomonadota</taxon>
        <taxon>Betaproteobacteria</taxon>
        <taxon>Burkholderiales</taxon>
        <taxon>Comamonadaceae</taxon>
        <taxon>Variovorax</taxon>
    </lineage>
</organism>
<dbReference type="Gene3D" id="3.40.50.620">
    <property type="entry name" value="HUPs"/>
    <property type="match status" value="1"/>
</dbReference>
<gene>
    <name evidence="3" type="ORF">WKW80_29215</name>
</gene>
<dbReference type="Proteomes" id="UP001363010">
    <property type="component" value="Unassembled WGS sequence"/>
</dbReference>
<dbReference type="EMBL" id="JBBKZV010000028">
    <property type="protein sequence ID" value="MEJ8826061.1"/>
    <property type="molecule type" value="Genomic_DNA"/>
</dbReference>
<evidence type="ECO:0000259" key="2">
    <source>
        <dbReference type="Pfam" id="PF00582"/>
    </source>
</evidence>
<dbReference type="PIRSF" id="PIRSF006276">
    <property type="entry name" value="UspA"/>
    <property type="match status" value="1"/>
</dbReference>
<dbReference type="RefSeq" id="WP_340367093.1">
    <property type="nucleotide sequence ID" value="NZ_JBBKZV010000028.1"/>
</dbReference>
<sequence length="173" mass="18521">MYQNILVPIDGSETSRHGVQEAIRLARLTKGRLRLFHVIDELSFALSMDAYAGYVGDWLNTLREAGARLLAEAKEMASAAGVDAEVVLRDSFNGKVAELVAAEATSWPADLIVLGTHGRRGFSRVFLGSGAESILRTAPVPVLLVRTHEEPAAAEAAEVATRVKLPSAALSIE</sequence>
<keyword evidence="4" id="KW-1185">Reference proteome</keyword>
<dbReference type="InterPro" id="IPR006016">
    <property type="entry name" value="UspA"/>
</dbReference>
<dbReference type="Pfam" id="PF00582">
    <property type="entry name" value="Usp"/>
    <property type="match status" value="1"/>
</dbReference>
<dbReference type="PANTHER" id="PTHR46268">
    <property type="entry name" value="STRESS RESPONSE PROTEIN NHAX"/>
    <property type="match status" value="1"/>
</dbReference>
<dbReference type="SUPFAM" id="SSF52402">
    <property type="entry name" value="Adenine nucleotide alpha hydrolases-like"/>
    <property type="match status" value="1"/>
</dbReference>
<dbReference type="InterPro" id="IPR006015">
    <property type="entry name" value="Universal_stress_UspA"/>
</dbReference>
<accession>A0ABU8W7N3</accession>
<comment type="similarity">
    <text evidence="1">Belongs to the universal stress protein A family.</text>
</comment>
<feature type="domain" description="UspA" evidence="2">
    <location>
        <begin position="1"/>
        <end position="146"/>
    </location>
</feature>
<evidence type="ECO:0000313" key="4">
    <source>
        <dbReference type="Proteomes" id="UP001363010"/>
    </source>
</evidence>
<dbReference type="InterPro" id="IPR014729">
    <property type="entry name" value="Rossmann-like_a/b/a_fold"/>
</dbReference>
<comment type="caution">
    <text evidence="3">The sequence shown here is derived from an EMBL/GenBank/DDBJ whole genome shotgun (WGS) entry which is preliminary data.</text>
</comment>
<proteinExistence type="inferred from homology"/>
<reference evidence="3 4" key="1">
    <citation type="submission" date="2024-03" db="EMBL/GenBank/DDBJ databases">
        <title>Novel species of the genus Variovorax.</title>
        <authorList>
            <person name="Liu Q."/>
            <person name="Xin Y.-H."/>
        </authorList>
    </citation>
    <scope>NUCLEOTIDE SEQUENCE [LARGE SCALE GENOMIC DNA]</scope>
    <source>
        <strain evidence="3 4">KACC 18501</strain>
    </source>
</reference>
<dbReference type="PRINTS" id="PR01438">
    <property type="entry name" value="UNVRSLSTRESS"/>
</dbReference>
<protein>
    <submittedName>
        <fullName evidence="3">Universal stress protein</fullName>
    </submittedName>
</protein>
<evidence type="ECO:0000256" key="1">
    <source>
        <dbReference type="ARBA" id="ARBA00008791"/>
    </source>
</evidence>
<dbReference type="CDD" id="cd00293">
    <property type="entry name" value="USP-like"/>
    <property type="match status" value="1"/>
</dbReference>
<name>A0ABU8W7N3_9BURK</name>
<dbReference type="PANTHER" id="PTHR46268:SF15">
    <property type="entry name" value="UNIVERSAL STRESS PROTEIN HP_0031"/>
    <property type="match status" value="1"/>
</dbReference>
<evidence type="ECO:0000313" key="3">
    <source>
        <dbReference type="EMBL" id="MEJ8826061.1"/>
    </source>
</evidence>